<dbReference type="SUPFAM" id="SSF56436">
    <property type="entry name" value="C-type lectin-like"/>
    <property type="match status" value="1"/>
</dbReference>
<dbReference type="AlphaFoldDB" id="A0A506QIJ6"/>
<comment type="caution">
    <text evidence="2">The sequence shown here is derived from an EMBL/GenBank/DDBJ whole genome shotgun (WGS) entry which is preliminary data.</text>
</comment>
<proteinExistence type="predicted"/>
<evidence type="ECO:0000313" key="3">
    <source>
        <dbReference type="Proteomes" id="UP000317747"/>
    </source>
</evidence>
<keyword evidence="3" id="KW-1185">Reference proteome</keyword>
<dbReference type="EMBL" id="VHJA01000037">
    <property type="protein sequence ID" value="TPV45659.1"/>
    <property type="molecule type" value="Genomic_DNA"/>
</dbReference>
<dbReference type="PANTHER" id="PTHR23150">
    <property type="entry name" value="SULFATASE MODIFYING FACTOR 1, 2"/>
    <property type="match status" value="1"/>
</dbReference>
<dbReference type="InterPro" id="IPR005532">
    <property type="entry name" value="SUMF_dom"/>
</dbReference>
<dbReference type="Proteomes" id="UP000317747">
    <property type="component" value="Unassembled WGS sequence"/>
</dbReference>
<sequence length="286" mass="31617">MAFLSRQDGSVKTKCLYLLLICSAFARATQPPDEIVIDGGRYYAGNVFGQHDYAAHTNITLRSFRIMQTEVTYLLYSAIHEWALSRGYAFGSGCNGAIYEECRPADTDNGRHPVTNVEWSDAVIFANALSEKAGMKPVYLTPEGVPARDSSRDDFMQDAQADGYRLPTAEEWQIAARGGKNGLKNATYGFRFSGSNHAKTVAWFPDFSDPQFGTVRVKSRQPNALGLYDMSGNVSEWVDTFTTVSGVKMYYFCGGSFLLPTMNLASCDMHSAGYALPDTGFRLVRK</sequence>
<dbReference type="GO" id="GO:0120147">
    <property type="term" value="F:formylglycine-generating oxidase activity"/>
    <property type="evidence" value="ECO:0007669"/>
    <property type="project" value="TreeGrafter"/>
</dbReference>
<evidence type="ECO:0000259" key="1">
    <source>
        <dbReference type="Pfam" id="PF03781"/>
    </source>
</evidence>
<protein>
    <submittedName>
        <fullName evidence="2">Formylglycine-generating enzyme family protein</fullName>
    </submittedName>
</protein>
<dbReference type="Gene3D" id="3.90.1580.10">
    <property type="entry name" value="paralog of FGE (formylglycine-generating enzyme)"/>
    <property type="match status" value="1"/>
</dbReference>
<dbReference type="InterPro" id="IPR042095">
    <property type="entry name" value="SUMF_sf"/>
</dbReference>
<gene>
    <name evidence="2" type="ORF">FJW01_04810</name>
</gene>
<evidence type="ECO:0000313" key="2">
    <source>
        <dbReference type="EMBL" id="TPV45659.1"/>
    </source>
</evidence>
<dbReference type="InterPro" id="IPR016187">
    <property type="entry name" value="CTDL_fold"/>
</dbReference>
<name>A0A506QIJ6_9GAMM</name>
<dbReference type="OrthoDB" id="9768004at2"/>
<dbReference type="Pfam" id="PF03781">
    <property type="entry name" value="FGE-sulfatase"/>
    <property type="match status" value="1"/>
</dbReference>
<accession>A0A506QIJ6</accession>
<dbReference type="PANTHER" id="PTHR23150:SF19">
    <property type="entry name" value="FORMYLGLYCINE-GENERATING ENZYME"/>
    <property type="match status" value="1"/>
</dbReference>
<feature type="domain" description="Sulfatase-modifying factor enzyme-like" evidence="1">
    <location>
        <begin position="31"/>
        <end position="285"/>
    </location>
</feature>
<reference evidence="2 3" key="1">
    <citation type="submission" date="2019-06" db="EMBL/GenBank/DDBJ databases">
        <title>Taxogenomics and systematics of the genus Pantoea.</title>
        <authorList>
            <person name="Tambong J.T."/>
        </authorList>
    </citation>
    <scope>NUCLEOTIDE SEQUENCE [LARGE SCALE GENOMIC DNA]</scope>
    <source>
        <strain evidence="2 3">LMG 24200</strain>
    </source>
</reference>
<organism evidence="2 3">
    <name type="scientific">Pantoea deleyi</name>
    <dbReference type="NCBI Taxonomy" id="470932"/>
    <lineage>
        <taxon>Bacteria</taxon>
        <taxon>Pseudomonadati</taxon>
        <taxon>Pseudomonadota</taxon>
        <taxon>Gammaproteobacteria</taxon>
        <taxon>Enterobacterales</taxon>
        <taxon>Erwiniaceae</taxon>
        <taxon>Pantoea</taxon>
    </lineage>
</organism>
<dbReference type="InterPro" id="IPR051043">
    <property type="entry name" value="Sulfatase_Mod_Factor_Kinase"/>
</dbReference>